<name>A0A6J1X7G9_GALME</name>
<dbReference type="EC" id="2.3.2.27" evidence="11"/>
<dbReference type="PROSITE" id="PS50089">
    <property type="entry name" value="ZF_RING_2"/>
    <property type="match status" value="1"/>
</dbReference>
<sequence length="237" mass="27133">MFTDNQDHDCAVCLQKCHHPTQLPCGHIFCFLCVKGIAIQSKKCAMCRADIPSDYLDHPVLLENLSTLLENTHSDTEQYQWYYEGRNGWWKYDERSNTELEAAFNNGDVECTLLIAGALYSIDFQNMVQVRRSDPTRRRLVRRDHSMLQAKGVAGIKHFDSNKTAQPKSSSENNVNEIINQEAEDEIIEISDNEDVIPIYNTDSSQHEETDDIIQRFSTVNLREPESPTNISSTEDT</sequence>
<dbReference type="Pfam" id="PF13920">
    <property type="entry name" value="zf-C3HC4_3"/>
    <property type="match status" value="1"/>
</dbReference>
<dbReference type="InterPro" id="IPR001841">
    <property type="entry name" value="Znf_RING"/>
</dbReference>
<evidence type="ECO:0000256" key="1">
    <source>
        <dbReference type="ARBA" id="ARBA00000900"/>
    </source>
</evidence>
<evidence type="ECO:0000259" key="13">
    <source>
        <dbReference type="PROSITE" id="PS50918"/>
    </source>
</evidence>
<evidence type="ECO:0000256" key="9">
    <source>
        <dbReference type="ARBA" id="ARBA00022833"/>
    </source>
</evidence>
<evidence type="ECO:0000256" key="11">
    <source>
        <dbReference type="RuleBase" id="RU367115"/>
    </source>
</evidence>
<comment type="subcellular location">
    <subcellularLocation>
        <location evidence="2 11">Cytoplasm</location>
        <location evidence="2 11">Cytosol</location>
    </subcellularLocation>
</comment>
<dbReference type="InterPro" id="IPR017907">
    <property type="entry name" value="Znf_RING_CS"/>
</dbReference>
<accession>A0A6J1X7G9</accession>
<keyword evidence="3 11" id="KW-0963">Cytoplasm</keyword>
<evidence type="ECO:0000256" key="7">
    <source>
        <dbReference type="ARBA" id="ARBA00022771"/>
    </source>
</evidence>
<dbReference type="PANTHER" id="PTHR13417:SF2">
    <property type="entry name" value="E3 UBIQUITIN-PROTEIN LIGASE RNF146"/>
    <property type="match status" value="1"/>
</dbReference>
<dbReference type="GO" id="GO:0006511">
    <property type="term" value="P:ubiquitin-dependent protein catabolic process"/>
    <property type="evidence" value="ECO:0007669"/>
    <property type="project" value="UniProtKB-UniRule"/>
</dbReference>
<dbReference type="PROSITE" id="PS00518">
    <property type="entry name" value="ZF_RING_1"/>
    <property type="match status" value="1"/>
</dbReference>
<dbReference type="GO" id="GO:0051865">
    <property type="term" value="P:protein autoubiquitination"/>
    <property type="evidence" value="ECO:0007669"/>
    <property type="project" value="UniProtKB-UniRule"/>
</dbReference>
<dbReference type="SMART" id="SM00184">
    <property type="entry name" value="RING"/>
    <property type="match status" value="1"/>
</dbReference>
<keyword evidence="7 10" id="KW-0863">Zinc-finger</keyword>
<dbReference type="UniPathway" id="UPA00143"/>
<keyword evidence="9 11" id="KW-0862">Zinc</keyword>
<gene>
    <name evidence="15" type="primary">LOC113521207</name>
</gene>
<dbReference type="GO" id="GO:0061630">
    <property type="term" value="F:ubiquitin protein ligase activity"/>
    <property type="evidence" value="ECO:0007669"/>
    <property type="project" value="UniProtKB-UniRule"/>
</dbReference>
<dbReference type="SUPFAM" id="SSF57850">
    <property type="entry name" value="RING/U-box"/>
    <property type="match status" value="1"/>
</dbReference>
<dbReference type="GeneID" id="113521207"/>
<keyword evidence="6 11" id="KW-0479">Metal-binding</keyword>
<dbReference type="KEGG" id="gmw:113521207"/>
<evidence type="ECO:0000256" key="3">
    <source>
        <dbReference type="ARBA" id="ARBA00022490"/>
    </source>
</evidence>
<organism evidence="14 15">
    <name type="scientific">Galleria mellonella</name>
    <name type="common">Greater wax moth</name>
    <dbReference type="NCBI Taxonomy" id="7137"/>
    <lineage>
        <taxon>Eukaryota</taxon>
        <taxon>Metazoa</taxon>
        <taxon>Ecdysozoa</taxon>
        <taxon>Arthropoda</taxon>
        <taxon>Hexapoda</taxon>
        <taxon>Insecta</taxon>
        <taxon>Pterygota</taxon>
        <taxon>Neoptera</taxon>
        <taxon>Endopterygota</taxon>
        <taxon>Lepidoptera</taxon>
        <taxon>Glossata</taxon>
        <taxon>Ditrysia</taxon>
        <taxon>Pyraloidea</taxon>
        <taxon>Pyralidae</taxon>
        <taxon>Galleriinae</taxon>
        <taxon>Galleria</taxon>
    </lineage>
</organism>
<dbReference type="InterPro" id="IPR018123">
    <property type="entry name" value="WWE-dom_subgr"/>
</dbReference>
<comment type="function">
    <text evidence="11">E3 ubiquitin-protein ligase that specifically binds poly-ADP-ribosylated proteins and mediates their ubiquitination and subsequent degradation.</text>
</comment>
<dbReference type="Pfam" id="PF02825">
    <property type="entry name" value="WWE"/>
    <property type="match status" value="1"/>
</dbReference>
<keyword evidence="14" id="KW-1185">Reference proteome</keyword>
<dbReference type="CTD" id="81847"/>
<dbReference type="InterPro" id="IPR037197">
    <property type="entry name" value="WWE_dom_sf"/>
</dbReference>
<proteinExistence type="predicted"/>
<comment type="domain">
    <text evidence="11">The WWE domain mediates non-covalent poly(ADP-ribose)-binding.</text>
</comment>
<comment type="catalytic activity">
    <reaction evidence="1 11">
        <text>S-ubiquitinyl-[E2 ubiquitin-conjugating enzyme]-L-cysteine + [acceptor protein]-L-lysine = [E2 ubiquitin-conjugating enzyme]-L-cysteine + N(6)-ubiquitinyl-[acceptor protein]-L-lysine.</text>
        <dbReference type="EC" id="2.3.2.27"/>
    </reaction>
</comment>
<keyword evidence="4 11" id="KW-0808">Transferase</keyword>
<evidence type="ECO:0000256" key="10">
    <source>
        <dbReference type="PROSITE-ProRule" id="PRU00175"/>
    </source>
</evidence>
<feature type="domain" description="RING-type" evidence="12">
    <location>
        <begin position="10"/>
        <end position="48"/>
    </location>
</feature>
<dbReference type="GO" id="GO:0016055">
    <property type="term" value="P:Wnt signaling pathway"/>
    <property type="evidence" value="ECO:0007669"/>
    <property type="project" value="UniProtKB-KW"/>
</dbReference>
<evidence type="ECO:0000259" key="12">
    <source>
        <dbReference type="PROSITE" id="PS50089"/>
    </source>
</evidence>
<dbReference type="InterPro" id="IPR044110">
    <property type="entry name" value="RING-HC_RNF146"/>
</dbReference>
<comment type="pathway">
    <text evidence="11">Protein modification; protein ubiquitination.</text>
</comment>
<dbReference type="Gene3D" id="3.30.720.50">
    <property type="match status" value="1"/>
</dbReference>
<dbReference type="GO" id="GO:0072572">
    <property type="term" value="F:poly-ADP-D-ribose binding"/>
    <property type="evidence" value="ECO:0007669"/>
    <property type="project" value="UniProtKB-UniRule"/>
</dbReference>
<dbReference type="InterPro" id="IPR004170">
    <property type="entry name" value="WWE_dom"/>
</dbReference>
<evidence type="ECO:0000256" key="4">
    <source>
        <dbReference type="ARBA" id="ARBA00022679"/>
    </source>
</evidence>
<dbReference type="PANTHER" id="PTHR13417">
    <property type="entry name" value="E3 UBIQUITIN-PROTEIN LIGASE RNF146"/>
    <property type="match status" value="1"/>
</dbReference>
<dbReference type="InterPro" id="IPR033509">
    <property type="entry name" value="RNF146"/>
</dbReference>
<evidence type="ECO:0000256" key="5">
    <source>
        <dbReference type="ARBA" id="ARBA00022687"/>
    </source>
</evidence>
<keyword evidence="8 11" id="KW-0833">Ubl conjugation pathway</keyword>
<dbReference type="AlphaFoldDB" id="A0A6J1X7G9"/>
<evidence type="ECO:0000256" key="6">
    <source>
        <dbReference type="ARBA" id="ARBA00022723"/>
    </source>
</evidence>
<keyword evidence="5" id="KW-0879">Wnt signaling pathway</keyword>
<dbReference type="InterPro" id="IPR013083">
    <property type="entry name" value="Znf_RING/FYVE/PHD"/>
</dbReference>
<feature type="domain" description="WWE" evidence="13">
    <location>
        <begin position="67"/>
        <end position="143"/>
    </location>
</feature>
<dbReference type="SMART" id="SM00678">
    <property type="entry name" value="WWE"/>
    <property type="match status" value="1"/>
</dbReference>
<dbReference type="RefSeq" id="XP_026762472.1">
    <property type="nucleotide sequence ID" value="XM_026906671.3"/>
</dbReference>
<dbReference type="PROSITE" id="PS50918">
    <property type="entry name" value="WWE"/>
    <property type="match status" value="1"/>
</dbReference>
<dbReference type="GO" id="GO:0005829">
    <property type="term" value="C:cytosol"/>
    <property type="evidence" value="ECO:0007669"/>
    <property type="project" value="UniProtKB-SubCell"/>
</dbReference>
<dbReference type="InParanoid" id="A0A6J1X7G9"/>
<evidence type="ECO:0000313" key="15">
    <source>
        <dbReference type="RefSeq" id="XP_026762472.1"/>
    </source>
</evidence>
<reference evidence="15" key="1">
    <citation type="submission" date="2025-08" db="UniProtKB">
        <authorList>
            <consortium name="RefSeq"/>
        </authorList>
    </citation>
    <scope>IDENTIFICATION</scope>
    <source>
        <tissue evidence="15">Whole larvae</tissue>
    </source>
</reference>
<comment type="PTM">
    <text evidence="11">Ubiquitinated; autoubiquitinated.</text>
</comment>
<dbReference type="Gene3D" id="3.30.40.10">
    <property type="entry name" value="Zinc/RING finger domain, C3HC4 (zinc finger)"/>
    <property type="match status" value="1"/>
</dbReference>
<dbReference type="Proteomes" id="UP001652740">
    <property type="component" value="Unplaced"/>
</dbReference>
<evidence type="ECO:0000313" key="14">
    <source>
        <dbReference type="Proteomes" id="UP001652740"/>
    </source>
</evidence>
<dbReference type="GO" id="GO:0005634">
    <property type="term" value="C:nucleus"/>
    <property type="evidence" value="ECO:0007669"/>
    <property type="project" value="TreeGrafter"/>
</dbReference>
<dbReference type="OrthoDB" id="10065815at2759"/>
<dbReference type="CDD" id="cd16546">
    <property type="entry name" value="RING-HC_RNF146"/>
    <property type="match status" value="1"/>
</dbReference>
<evidence type="ECO:0000256" key="8">
    <source>
        <dbReference type="ARBA" id="ARBA00022786"/>
    </source>
</evidence>
<dbReference type="SUPFAM" id="SSF117839">
    <property type="entry name" value="WWE domain"/>
    <property type="match status" value="1"/>
</dbReference>
<evidence type="ECO:0000256" key="2">
    <source>
        <dbReference type="ARBA" id="ARBA00004514"/>
    </source>
</evidence>
<dbReference type="GO" id="GO:0008270">
    <property type="term" value="F:zinc ion binding"/>
    <property type="evidence" value="ECO:0007669"/>
    <property type="project" value="UniProtKB-UniRule"/>
</dbReference>
<protein>
    <recommendedName>
        <fullName evidence="11">E3 ubiquitin-protein ligase</fullName>
        <ecNumber evidence="11">2.3.2.27</ecNumber>
    </recommendedName>
</protein>